<accession>A0ABN8DZ75</accession>
<dbReference type="RefSeq" id="WP_237359508.1">
    <property type="nucleotide sequence ID" value="NZ_CAKLDM010000001.1"/>
</dbReference>
<sequence length="169" mass="18967">MQILVNNDSCSRKIPSQNEQSQPDAGSEQKFSNLYKKKEKQKKKESDPSLVAAFFQQQKSALLGNMSSNVEEQSGSINSLKNTGSVAQDNHMHVERIDMRTLSVRLASGPMAGLEIQASLYAGRVQMKIRAKDETHYKCIQRCMSDLEAKANQISSYQVEINLEKKRGQ</sequence>
<dbReference type="EMBL" id="CAKLDM010000001">
    <property type="protein sequence ID" value="CAH0535994.1"/>
    <property type="molecule type" value="Genomic_DNA"/>
</dbReference>
<keyword evidence="3" id="KW-1185">Reference proteome</keyword>
<organism evidence="2 3">
    <name type="scientific">Vibrio marisflavi CECT 7928</name>
    <dbReference type="NCBI Taxonomy" id="634439"/>
    <lineage>
        <taxon>Bacteria</taxon>
        <taxon>Pseudomonadati</taxon>
        <taxon>Pseudomonadota</taxon>
        <taxon>Gammaproteobacteria</taxon>
        <taxon>Vibrionales</taxon>
        <taxon>Vibrionaceae</taxon>
        <taxon>Vibrio</taxon>
    </lineage>
</organism>
<protein>
    <recommendedName>
        <fullName evidence="4">Flagellar hook-length control protein-like C-terminal domain-containing protein</fullName>
    </recommendedName>
</protein>
<comment type="caution">
    <text evidence="2">The sequence shown here is derived from an EMBL/GenBank/DDBJ whole genome shotgun (WGS) entry which is preliminary data.</text>
</comment>
<evidence type="ECO:0000313" key="3">
    <source>
        <dbReference type="Proteomes" id="UP000838748"/>
    </source>
</evidence>
<feature type="compositionally biased region" description="Polar residues" evidence="1">
    <location>
        <begin position="1"/>
        <end position="32"/>
    </location>
</feature>
<feature type="region of interest" description="Disordered" evidence="1">
    <location>
        <begin position="1"/>
        <end position="49"/>
    </location>
</feature>
<evidence type="ECO:0008006" key="4">
    <source>
        <dbReference type="Google" id="ProtNLM"/>
    </source>
</evidence>
<gene>
    <name evidence="2" type="ORF">VMF7928_00089</name>
</gene>
<dbReference type="Proteomes" id="UP000838748">
    <property type="component" value="Unassembled WGS sequence"/>
</dbReference>
<reference evidence="2" key="1">
    <citation type="submission" date="2021-11" db="EMBL/GenBank/DDBJ databases">
        <authorList>
            <person name="Rodrigo-Torres L."/>
            <person name="Arahal R. D."/>
            <person name="Lucena T."/>
        </authorList>
    </citation>
    <scope>NUCLEOTIDE SEQUENCE</scope>
    <source>
        <strain evidence="2">CECT 7928</strain>
    </source>
</reference>
<evidence type="ECO:0000256" key="1">
    <source>
        <dbReference type="SAM" id="MobiDB-lite"/>
    </source>
</evidence>
<evidence type="ECO:0000313" key="2">
    <source>
        <dbReference type="EMBL" id="CAH0535994.1"/>
    </source>
</evidence>
<name>A0ABN8DZ75_9VIBR</name>
<proteinExistence type="predicted"/>